<comment type="caution">
    <text evidence="3">The sequence shown here is derived from an EMBL/GenBank/DDBJ whole genome shotgun (WGS) entry which is preliminary data.</text>
</comment>
<sequence>MELNAIAEHLDSENPQDRMRGITALREYEPEVAVPLLMRCVDDSEVMIRSFVAMGLGYKQTPAAYEKLLTMVADEADPNIRAEAANSLGKYGQVAIPHLVKAFHSNLNWLMRLSIIPALARLDAPAELMNLCQAGLRDADVTVKETAITYLMDFAKGPQSDEALTLLLSYADSEHWNLRRQVALVLKSFEQDQAQETLMQLRQDPDHRVVAAALEALV</sequence>
<dbReference type="SUPFAM" id="SSF48371">
    <property type="entry name" value="ARM repeat"/>
    <property type="match status" value="1"/>
</dbReference>
<dbReference type="PANTHER" id="PTHR12697">
    <property type="entry name" value="PBS LYASE HEAT-LIKE PROTEIN"/>
    <property type="match status" value="1"/>
</dbReference>
<evidence type="ECO:0000256" key="1">
    <source>
        <dbReference type="ARBA" id="ARBA00022549"/>
    </source>
</evidence>
<dbReference type="AlphaFoldDB" id="A0A928VPH6"/>
<dbReference type="Gene3D" id="1.25.10.10">
    <property type="entry name" value="Leucine-rich Repeat Variant"/>
    <property type="match status" value="2"/>
</dbReference>
<organism evidence="3 4">
    <name type="scientific">Romeriopsis navalis LEGE 11480</name>
    <dbReference type="NCBI Taxonomy" id="2777977"/>
    <lineage>
        <taxon>Bacteria</taxon>
        <taxon>Bacillati</taxon>
        <taxon>Cyanobacteriota</taxon>
        <taxon>Cyanophyceae</taxon>
        <taxon>Leptolyngbyales</taxon>
        <taxon>Leptolyngbyaceae</taxon>
        <taxon>Romeriopsis</taxon>
        <taxon>Romeriopsis navalis</taxon>
    </lineage>
</organism>
<protein>
    <submittedName>
        <fullName evidence="3">HEAT repeat domain-containing protein</fullName>
    </submittedName>
</protein>
<dbReference type="InterPro" id="IPR011989">
    <property type="entry name" value="ARM-like"/>
</dbReference>
<accession>A0A928VPH6</accession>
<keyword evidence="4" id="KW-1185">Reference proteome</keyword>
<evidence type="ECO:0000256" key="2">
    <source>
        <dbReference type="ARBA" id="ARBA00022738"/>
    </source>
</evidence>
<evidence type="ECO:0000313" key="4">
    <source>
        <dbReference type="Proteomes" id="UP000625316"/>
    </source>
</evidence>
<gene>
    <name evidence="3" type="ORF">IQ266_20385</name>
</gene>
<dbReference type="SMART" id="SM00567">
    <property type="entry name" value="EZ_HEAT"/>
    <property type="match status" value="5"/>
</dbReference>
<dbReference type="PANTHER" id="PTHR12697:SF5">
    <property type="entry name" value="DEOXYHYPUSINE HYDROXYLASE"/>
    <property type="match status" value="1"/>
</dbReference>
<dbReference type="Pfam" id="PF13646">
    <property type="entry name" value="HEAT_2"/>
    <property type="match status" value="2"/>
</dbReference>
<proteinExistence type="predicted"/>
<dbReference type="Proteomes" id="UP000625316">
    <property type="component" value="Unassembled WGS sequence"/>
</dbReference>
<name>A0A928VPH6_9CYAN</name>
<dbReference type="EMBL" id="JADEXQ010000088">
    <property type="protein sequence ID" value="MBE9032100.1"/>
    <property type="molecule type" value="Genomic_DNA"/>
</dbReference>
<reference evidence="3" key="1">
    <citation type="submission" date="2020-10" db="EMBL/GenBank/DDBJ databases">
        <authorList>
            <person name="Castelo-Branco R."/>
            <person name="Eusebio N."/>
            <person name="Adriana R."/>
            <person name="Vieira A."/>
            <person name="Brugerolle De Fraissinette N."/>
            <person name="Rezende De Castro R."/>
            <person name="Schneider M.P."/>
            <person name="Vasconcelos V."/>
            <person name="Leao P.N."/>
        </authorList>
    </citation>
    <scope>NUCLEOTIDE SEQUENCE</scope>
    <source>
        <strain evidence="3">LEGE 11480</strain>
    </source>
</reference>
<keyword evidence="2" id="KW-0605">Phycobilisome</keyword>
<dbReference type="RefSeq" id="WP_264326924.1">
    <property type="nucleotide sequence ID" value="NZ_JADEXQ010000088.1"/>
</dbReference>
<dbReference type="GO" id="GO:0016491">
    <property type="term" value="F:oxidoreductase activity"/>
    <property type="evidence" value="ECO:0007669"/>
    <property type="project" value="TreeGrafter"/>
</dbReference>
<keyword evidence="1" id="KW-0042">Antenna complex</keyword>
<dbReference type="InterPro" id="IPR004155">
    <property type="entry name" value="PBS_lyase_HEAT"/>
</dbReference>
<evidence type="ECO:0000313" key="3">
    <source>
        <dbReference type="EMBL" id="MBE9032100.1"/>
    </source>
</evidence>
<dbReference type="InterPro" id="IPR016024">
    <property type="entry name" value="ARM-type_fold"/>
</dbReference>
<dbReference type="GO" id="GO:0030089">
    <property type="term" value="C:phycobilisome"/>
    <property type="evidence" value="ECO:0007669"/>
    <property type="project" value="UniProtKB-KW"/>
</dbReference>